<dbReference type="InterPro" id="IPR011990">
    <property type="entry name" value="TPR-like_helical_dom_sf"/>
</dbReference>
<dbReference type="PANTHER" id="PTHR21529">
    <property type="entry name" value="MAMMARY TURMOR VIRUS RECEPTOR HOMOLOG 1, 2 MTVR1, 2"/>
    <property type="match status" value="1"/>
</dbReference>
<dbReference type="EMBL" id="CP003626">
    <property type="protein sequence ID" value="AFZ15713.1"/>
    <property type="molecule type" value="Genomic_DNA"/>
</dbReference>
<evidence type="ECO:0000313" key="8">
    <source>
        <dbReference type="Proteomes" id="UP000010472"/>
    </source>
</evidence>
<keyword evidence="3 5" id="KW-0347">Helicase</keyword>
<dbReference type="HOGENOM" id="CLU_280570_0_0_3"/>
<dbReference type="GO" id="GO:0016787">
    <property type="term" value="F:hydrolase activity"/>
    <property type="evidence" value="ECO:0007669"/>
    <property type="project" value="UniProtKB-UniRule"/>
</dbReference>
<keyword evidence="8" id="KW-1185">Reference proteome</keyword>
<feature type="binding site" evidence="5">
    <location>
        <begin position="205"/>
        <end position="212"/>
    </location>
    <ligand>
        <name>ATP</name>
        <dbReference type="ChEBI" id="CHEBI:30616"/>
    </ligand>
</feature>
<dbReference type="Pfam" id="PF00580">
    <property type="entry name" value="UvrD-helicase"/>
    <property type="match status" value="1"/>
</dbReference>
<accession>K9W5T9</accession>
<dbReference type="Gene3D" id="3.40.50.300">
    <property type="entry name" value="P-loop containing nucleotide triphosphate hydrolases"/>
    <property type="match status" value="2"/>
</dbReference>
<evidence type="ECO:0000256" key="2">
    <source>
        <dbReference type="ARBA" id="ARBA00022801"/>
    </source>
</evidence>
<geneLocation type="plasmid" evidence="7 8">
    <name>pCRI9333.06</name>
</geneLocation>
<dbReference type="PANTHER" id="PTHR21529:SF4">
    <property type="entry name" value="TPR AND ANKYRIN REPEAT-CONTAINING PROTEIN 1"/>
    <property type="match status" value="1"/>
</dbReference>
<dbReference type="SUPFAM" id="SSF143011">
    <property type="entry name" value="RelE-like"/>
    <property type="match status" value="1"/>
</dbReference>
<dbReference type="GO" id="GO:0004386">
    <property type="term" value="F:helicase activity"/>
    <property type="evidence" value="ECO:0007669"/>
    <property type="project" value="UniProtKB-UniRule"/>
</dbReference>
<dbReference type="InterPro" id="IPR014016">
    <property type="entry name" value="UvrD-like_ATP-bd"/>
</dbReference>
<dbReference type="SUPFAM" id="SSF52540">
    <property type="entry name" value="P-loop containing nucleoside triphosphate hydrolases"/>
    <property type="match status" value="1"/>
</dbReference>
<evidence type="ECO:0000313" key="7">
    <source>
        <dbReference type="EMBL" id="AFZ15713.1"/>
    </source>
</evidence>
<name>K9W5T9_9CYAN</name>
<gene>
    <name evidence="7" type="ORF">Cri9333_4958</name>
</gene>
<dbReference type="KEGG" id="cep:Cri9333_4958"/>
<keyword evidence="4 5" id="KW-0067">ATP-binding</keyword>
<dbReference type="Pfam" id="PF13361">
    <property type="entry name" value="UvrD_C"/>
    <property type="match status" value="1"/>
</dbReference>
<evidence type="ECO:0000259" key="6">
    <source>
        <dbReference type="PROSITE" id="PS51198"/>
    </source>
</evidence>
<dbReference type="AlphaFoldDB" id="K9W5T9"/>
<evidence type="ECO:0000256" key="1">
    <source>
        <dbReference type="ARBA" id="ARBA00022741"/>
    </source>
</evidence>
<sequence>MSLPAVLHPDVVDFLRTDEQSNLKESVWKCIEKLRQQQFDSGLRVKKLKGIAKKVWEARVTKAVRLIFTYDKSRTPQTGKAQVYIAVQDICLEHDDVSQRAKARKRTPSAEWLDAEQLEVIGNLETDSLTLTLAEQSALDAAQVEDLQIPPDFIDELLGNIQWQVVKSEAEWQRAVIQRDADLQLKLTPEEYELAHLAENLLLSGSAGTGKTTVAVYRLFQSWQNSPSGKRLYVAYNPLLVKNAQEQFQRLVNHSNPDIQTTFEFKTIRDLCLEILESSGQSYIAENEVNFQVFDELYRRKERQQYPPALLWDEIRSIIKGAQLSTTTNVLSRRDYEYLGKKRSTVIPQQQRQEVHKLAEWYQKQLNQNGLFDEIDLARQVLQRIKKDLGFRYQVIVCDEVQDLTELQIELLFQLLAPQGQLFFAGDLHQMISPSGFRWEELKQKFYRKQQTVVERTLNFNFRSVGTLVNLANQILKLRYRLLGSQVRETFQIAGSYGEMGRLITATPEILKLTLRELNSGEAILVRTDIDKEKFRKNFQTSLVFTIEEAKGLEFDTVFLVEFFQPKKELWNKVIRGGLLQDKEKPLFLLELNLLYVAITRARRILNICESKVSEIWEQPELIGCLISLNSELVKSARVEPTSEIWRKQGLYYLKAEFYQQAIECFEKSGDTSLQQNTKAKLLLKQRKHEEAANIFFELQEWGEAARLFEEVKQWQRAADCWANVGNRKRQWKCEAQALESDKRWAEVAQRRKWLGEFEVAAKLFQKVEQWQEAANCWAQVGNSQNETLCSANALETTRQWEEAAQQWEVLEQPENAKRCWLNSDNEQRKAEYRAIELENQGRLNEAAEQYKVAGRTERAEIIRERISGVPKNLSDLYSKLSLEQGMIYLARYIKQYNPATYQTKIDAWMRSTSYMVQEQQAIELKRARNFEGAMRIYENLFADQPHFSRIHYSTFKTLAVANRFDEAYRAMQLWCLAKVISSLMVTTVTSLTSELSIDPRISLQNLYRLPSRDPDAMCHLGTMNKILSNSLSQASTRAYLRTLAGITSIIEHDRLQAINRGRQVVRNLPWNVIANEIADSNTWRHILQANDSIA</sequence>
<dbReference type="GO" id="GO:0005524">
    <property type="term" value="F:ATP binding"/>
    <property type="evidence" value="ECO:0007669"/>
    <property type="project" value="UniProtKB-UniRule"/>
</dbReference>
<dbReference type="InterPro" id="IPR039904">
    <property type="entry name" value="TRANK1"/>
</dbReference>
<dbReference type="InterPro" id="IPR035093">
    <property type="entry name" value="RelE/ParE_toxin_dom_sf"/>
</dbReference>
<evidence type="ECO:0000256" key="3">
    <source>
        <dbReference type="ARBA" id="ARBA00022806"/>
    </source>
</evidence>
<organism evidence="7 8">
    <name type="scientific">Crinalium epipsammum PCC 9333</name>
    <dbReference type="NCBI Taxonomy" id="1173022"/>
    <lineage>
        <taxon>Bacteria</taxon>
        <taxon>Bacillati</taxon>
        <taxon>Cyanobacteriota</taxon>
        <taxon>Cyanophyceae</taxon>
        <taxon>Gomontiellales</taxon>
        <taxon>Gomontiellaceae</taxon>
        <taxon>Crinalium</taxon>
    </lineage>
</organism>
<keyword evidence="1 5" id="KW-0547">Nucleotide-binding</keyword>
<evidence type="ECO:0000256" key="4">
    <source>
        <dbReference type="ARBA" id="ARBA00022840"/>
    </source>
</evidence>
<keyword evidence="2 5" id="KW-0378">Hydrolase</keyword>
<dbReference type="RefSeq" id="WP_015205634.1">
    <property type="nucleotide sequence ID" value="NC_019755.1"/>
</dbReference>
<dbReference type="InterPro" id="IPR014017">
    <property type="entry name" value="DNA_helicase_UvrD-like_C"/>
</dbReference>
<dbReference type="SUPFAM" id="SSF48452">
    <property type="entry name" value="TPR-like"/>
    <property type="match status" value="1"/>
</dbReference>
<evidence type="ECO:0000256" key="5">
    <source>
        <dbReference type="PROSITE-ProRule" id="PRU00560"/>
    </source>
</evidence>
<dbReference type="PROSITE" id="PS51198">
    <property type="entry name" value="UVRD_HELICASE_ATP_BIND"/>
    <property type="match status" value="1"/>
</dbReference>
<dbReference type="Proteomes" id="UP000010472">
    <property type="component" value="Plasmid pCRI9333.06"/>
</dbReference>
<dbReference type="InterPro" id="IPR027417">
    <property type="entry name" value="P-loop_NTPase"/>
</dbReference>
<feature type="domain" description="UvrD-like helicase ATP-binding" evidence="6">
    <location>
        <begin position="184"/>
        <end position="465"/>
    </location>
</feature>
<reference evidence="7 8" key="1">
    <citation type="submission" date="2012-06" db="EMBL/GenBank/DDBJ databases">
        <title>Finished plasmid 6 of genome of Crinalium epipsammum PCC 9333.</title>
        <authorList>
            <consortium name="US DOE Joint Genome Institute"/>
            <person name="Gugger M."/>
            <person name="Coursin T."/>
            <person name="Rippka R."/>
            <person name="Tandeau De Marsac N."/>
            <person name="Huntemann M."/>
            <person name="Wei C.-L."/>
            <person name="Han J."/>
            <person name="Detter J.C."/>
            <person name="Han C."/>
            <person name="Tapia R."/>
            <person name="Davenport K."/>
            <person name="Daligault H."/>
            <person name="Erkkila T."/>
            <person name="Gu W."/>
            <person name="Munk A.C.C."/>
            <person name="Teshima H."/>
            <person name="Xu Y."/>
            <person name="Chain P."/>
            <person name="Chen A."/>
            <person name="Krypides N."/>
            <person name="Mavromatis K."/>
            <person name="Markowitz V."/>
            <person name="Szeto E."/>
            <person name="Ivanova N."/>
            <person name="Mikhailova N."/>
            <person name="Ovchinnikova G."/>
            <person name="Pagani I."/>
            <person name="Pati A."/>
            <person name="Goodwin L."/>
            <person name="Peters L."/>
            <person name="Pitluck S."/>
            <person name="Woyke T."/>
            <person name="Kerfeld C."/>
        </authorList>
    </citation>
    <scope>NUCLEOTIDE SEQUENCE [LARGE SCALE GENOMIC DNA]</scope>
    <source>
        <strain evidence="7 8">PCC 9333</strain>
        <plasmid evidence="8">Plasmid pCRI9333.06</plasmid>
    </source>
</reference>
<proteinExistence type="predicted"/>
<protein>
    <submittedName>
        <fullName evidence="7">UvrD/REP helicase</fullName>
    </submittedName>
</protein>
<keyword evidence="7" id="KW-0614">Plasmid</keyword>
<dbReference type="PATRIC" id="fig|1173022.3.peg.5350"/>